<comment type="caution">
    <text evidence="1">The sequence shown here is derived from an EMBL/GenBank/DDBJ whole genome shotgun (WGS) entry which is preliminary data.</text>
</comment>
<reference evidence="1 2" key="1">
    <citation type="submission" date="2020-05" db="EMBL/GenBank/DDBJ databases">
        <title>WGS assembly of Panicum virgatum.</title>
        <authorList>
            <person name="Lovell J.T."/>
            <person name="Jenkins J."/>
            <person name="Shu S."/>
            <person name="Juenger T.E."/>
            <person name="Schmutz J."/>
        </authorList>
    </citation>
    <scope>NUCLEOTIDE SEQUENCE [LARGE SCALE GENOMIC DNA]</scope>
    <source>
        <strain evidence="2">cv. AP13</strain>
    </source>
</reference>
<sequence>MPLTQPRCAGDPTSPCWPPMRKRAACPAPLGSIRIQASGATGIDDPASTSQRHLVDAGDCPSTAYVLASMTPDRQATIDSTTEGPTPIAKSYKNHIVNITEHSEFVGSTCS</sequence>
<accession>A0A8T0Q5S2</accession>
<dbReference type="Proteomes" id="UP000823388">
    <property type="component" value="Chromosome 7K"/>
</dbReference>
<evidence type="ECO:0000313" key="1">
    <source>
        <dbReference type="EMBL" id="KAG2570257.1"/>
    </source>
</evidence>
<organism evidence="1 2">
    <name type="scientific">Panicum virgatum</name>
    <name type="common">Blackwell switchgrass</name>
    <dbReference type="NCBI Taxonomy" id="38727"/>
    <lineage>
        <taxon>Eukaryota</taxon>
        <taxon>Viridiplantae</taxon>
        <taxon>Streptophyta</taxon>
        <taxon>Embryophyta</taxon>
        <taxon>Tracheophyta</taxon>
        <taxon>Spermatophyta</taxon>
        <taxon>Magnoliopsida</taxon>
        <taxon>Liliopsida</taxon>
        <taxon>Poales</taxon>
        <taxon>Poaceae</taxon>
        <taxon>PACMAD clade</taxon>
        <taxon>Panicoideae</taxon>
        <taxon>Panicodae</taxon>
        <taxon>Paniceae</taxon>
        <taxon>Panicinae</taxon>
        <taxon>Panicum</taxon>
        <taxon>Panicum sect. Hiantes</taxon>
    </lineage>
</organism>
<proteinExistence type="predicted"/>
<name>A0A8T0Q5S2_PANVG</name>
<evidence type="ECO:0000313" key="2">
    <source>
        <dbReference type="Proteomes" id="UP000823388"/>
    </source>
</evidence>
<dbReference type="EMBL" id="CM029049">
    <property type="protein sequence ID" value="KAG2570257.1"/>
    <property type="molecule type" value="Genomic_DNA"/>
</dbReference>
<keyword evidence="2" id="KW-1185">Reference proteome</keyword>
<protein>
    <submittedName>
        <fullName evidence="1">Uncharacterized protein</fullName>
    </submittedName>
</protein>
<gene>
    <name evidence="1" type="ORF">PVAP13_7KG091200</name>
</gene>
<dbReference type="AlphaFoldDB" id="A0A8T0Q5S2"/>